<evidence type="ECO:0000313" key="10">
    <source>
        <dbReference type="Proteomes" id="UP001218218"/>
    </source>
</evidence>
<dbReference type="InterPro" id="IPR001917">
    <property type="entry name" value="Aminotrans_II_pyridoxalP_BS"/>
</dbReference>
<organism evidence="9 10">
    <name type="scientific">Mycena albidolilacea</name>
    <dbReference type="NCBI Taxonomy" id="1033008"/>
    <lineage>
        <taxon>Eukaryota</taxon>
        <taxon>Fungi</taxon>
        <taxon>Dikarya</taxon>
        <taxon>Basidiomycota</taxon>
        <taxon>Agaricomycotina</taxon>
        <taxon>Agaricomycetes</taxon>
        <taxon>Agaricomycetidae</taxon>
        <taxon>Agaricales</taxon>
        <taxon>Marasmiineae</taxon>
        <taxon>Mycenaceae</taxon>
        <taxon>Mycena</taxon>
    </lineage>
</organism>
<evidence type="ECO:0000313" key="9">
    <source>
        <dbReference type="EMBL" id="KAJ7355360.1"/>
    </source>
</evidence>
<dbReference type="GO" id="GO:0008483">
    <property type="term" value="F:transaminase activity"/>
    <property type="evidence" value="ECO:0007669"/>
    <property type="project" value="UniProtKB-KW"/>
</dbReference>
<dbReference type="PANTHER" id="PTHR42790">
    <property type="entry name" value="AMINOTRANSFERASE"/>
    <property type="match status" value="1"/>
</dbReference>
<dbReference type="Pfam" id="PF00155">
    <property type="entry name" value="Aminotran_1_2"/>
    <property type="match status" value="1"/>
</dbReference>
<keyword evidence="10" id="KW-1185">Reference proteome</keyword>
<feature type="domain" description="Aminotransferase class I/classII large" evidence="8">
    <location>
        <begin position="104"/>
        <end position="529"/>
    </location>
</feature>
<sequence length="540" mass="60216">MSEKHSAPVDLSHHLSDFAKSIQLPPDPSTGTSPPDDLINMDGGQPDTEYFPIESITVEYLQPSAFPLKPTDVVPHGPGVLGWIANVLTGKGSKTTEAPTAQFVVPRRLQANDQSKFELRSAFAYSPVTGLPAAEKIIHDWVARVHKPAYNGWKTLIDIGSSSAWMSSITILLNPGDSYLCDRYAYNSALLQGNVKDLLPVAVATDQDGLSAVDLERVLTSWDSKARGSSRPRVIYTQGGIQNPTGLLISAQRKKDIYDVAVRHDLIIIEDDPYYFQQASAHYGSGVAPKKQTDEEWLDGLVPSFLRFDYEGRVLRLDTFSKSIGPGGRLGYYTGQKLFLDKLAAHHRNEISFPSGISQALIGELLHRYEAEGFTRWLRGLTAQYELRRNWTIDALNKALDVKHKDSWSRTLTAYARPTGQMSEKFTKTTSLLSFVPPDGGMFLWLHIHLHNHPRYKALARQTSPASAKNQLSTELWTSIYKSGVLFRRGELFAVEDDEERAKAGEEDVFLRVSFSGGPKENLEKGMQRFATTLVKFFEV</sequence>
<dbReference type="CDD" id="cd00609">
    <property type="entry name" value="AAT_like"/>
    <property type="match status" value="1"/>
</dbReference>
<keyword evidence="4" id="KW-0032">Aminotransferase</keyword>
<protein>
    <submittedName>
        <fullName evidence="9">Pyridoxal phosphate-dependent transferase</fullName>
    </submittedName>
</protein>
<accession>A0AAD7ACT7</accession>
<keyword evidence="5 9" id="KW-0808">Transferase</keyword>
<comment type="similarity">
    <text evidence="2">Belongs to the class-I pyridoxal-phosphate-dependent aminotransferase family.</text>
</comment>
<evidence type="ECO:0000256" key="4">
    <source>
        <dbReference type="ARBA" id="ARBA00022576"/>
    </source>
</evidence>
<dbReference type="InterPro" id="IPR004839">
    <property type="entry name" value="Aminotransferase_I/II_large"/>
</dbReference>
<evidence type="ECO:0000256" key="1">
    <source>
        <dbReference type="ARBA" id="ARBA00001933"/>
    </source>
</evidence>
<dbReference type="InterPro" id="IPR015421">
    <property type="entry name" value="PyrdxlP-dep_Trfase_major"/>
</dbReference>
<dbReference type="InterPro" id="IPR015424">
    <property type="entry name" value="PyrdxlP-dep_Trfase"/>
</dbReference>
<evidence type="ECO:0000256" key="3">
    <source>
        <dbReference type="ARBA" id="ARBA00008392"/>
    </source>
</evidence>
<evidence type="ECO:0000256" key="7">
    <source>
        <dbReference type="RuleBase" id="RU003693"/>
    </source>
</evidence>
<dbReference type="GO" id="GO:1901605">
    <property type="term" value="P:alpha-amino acid metabolic process"/>
    <property type="evidence" value="ECO:0007669"/>
    <property type="project" value="TreeGrafter"/>
</dbReference>
<dbReference type="PROSITE" id="PS00599">
    <property type="entry name" value="AA_TRANSFER_CLASS_2"/>
    <property type="match status" value="1"/>
</dbReference>
<evidence type="ECO:0000259" key="8">
    <source>
        <dbReference type="Pfam" id="PF00155"/>
    </source>
</evidence>
<evidence type="ECO:0000256" key="2">
    <source>
        <dbReference type="ARBA" id="ARBA00007441"/>
    </source>
</evidence>
<comment type="cofactor">
    <cofactor evidence="1 7">
        <name>pyridoxal 5'-phosphate</name>
        <dbReference type="ChEBI" id="CHEBI:597326"/>
    </cofactor>
</comment>
<reference evidence="9" key="1">
    <citation type="submission" date="2023-03" db="EMBL/GenBank/DDBJ databases">
        <title>Massive genome expansion in bonnet fungi (Mycena s.s.) driven by repeated elements and novel gene families across ecological guilds.</title>
        <authorList>
            <consortium name="Lawrence Berkeley National Laboratory"/>
            <person name="Harder C.B."/>
            <person name="Miyauchi S."/>
            <person name="Viragh M."/>
            <person name="Kuo A."/>
            <person name="Thoen E."/>
            <person name="Andreopoulos B."/>
            <person name="Lu D."/>
            <person name="Skrede I."/>
            <person name="Drula E."/>
            <person name="Henrissat B."/>
            <person name="Morin E."/>
            <person name="Kohler A."/>
            <person name="Barry K."/>
            <person name="LaButti K."/>
            <person name="Morin E."/>
            <person name="Salamov A."/>
            <person name="Lipzen A."/>
            <person name="Mereny Z."/>
            <person name="Hegedus B."/>
            <person name="Baldrian P."/>
            <person name="Stursova M."/>
            <person name="Weitz H."/>
            <person name="Taylor A."/>
            <person name="Grigoriev I.V."/>
            <person name="Nagy L.G."/>
            <person name="Martin F."/>
            <person name="Kauserud H."/>
        </authorList>
    </citation>
    <scope>NUCLEOTIDE SEQUENCE</scope>
    <source>
        <strain evidence="9">CBHHK002</strain>
    </source>
</reference>
<dbReference type="AlphaFoldDB" id="A0AAD7ACT7"/>
<name>A0AAD7ACT7_9AGAR</name>
<proteinExistence type="inferred from homology"/>
<dbReference type="Gene3D" id="3.40.640.10">
    <property type="entry name" value="Type I PLP-dependent aspartate aminotransferase-like (Major domain)"/>
    <property type="match status" value="1"/>
</dbReference>
<gene>
    <name evidence="9" type="ORF">DFH08DRAFT_497639</name>
</gene>
<dbReference type="InterPro" id="IPR050859">
    <property type="entry name" value="Class-I_PLP-dep_aminotransf"/>
</dbReference>
<dbReference type="SUPFAM" id="SSF53383">
    <property type="entry name" value="PLP-dependent transferases"/>
    <property type="match status" value="1"/>
</dbReference>
<evidence type="ECO:0000256" key="6">
    <source>
        <dbReference type="ARBA" id="ARBA00022898"/>
    </source>
</evidence>
<comment type="caution">
    <text evidence="9">The sequence shown here is derived from an EMBL/GenBank/DDBJ whole genome shotgun (WGS) entry which is preliminary data.</text>
</comment>
<keyword evidence="6 7" id="KW-0663">Pyridoxal phosphate</keyword>
<dbReference type="Proteomes" id="UP001218218">
    <property type="component" value="Unassembled WGS sequence"/>
</dbReference>
<dbReference type="PANTHER" id="PTHR42790:SF1">
    <property type="entry name" value="AROMATIC AMINO ACID AMINOTRANSFERASE, HYPOTHETICAL (EUROFUNG)"/>
    <property type="match status" value="1"/>
</dbReference>
<comment type="similarity">
    <text evidence="3 7">Belongs to the class-II pyridoxal-phosphate-dependent aminotransferase family.</text>
</comment>
<dbReference type="EMBL" id="JARIHO010000009">
    <property type="protein sequence ID" value="KAJ7355360.1"/>
    <property type="molecule type" value="Genomic_DNA"/>
</dbReference>
<evidence type="ECO:0000256" key="5">
    <source>
        <dbReference type="ARBA" id="ARBA00022679"/>
    </source>
</evidence>
<dbReference type="GO" id="GO:0030170">
    <property type="term" value="F:pyridoxal phosphate binding"/>
    <property type="evidence" value="ECO:0007669"/>
    <property type="project" value="InterPro"/>
</dbReference>